<evidence type="ECO:0000256" key="4">
    <source>
        <dbReference type="ARBA" id="ARBA00022989"/>
    </source>
</evidence>
<feature type="transmembrane region" description="Helical" evidence="7">
    <location>
        <begin position="218"/>
        <end position="238"/>
    </location>
</feature>
<dbReference type="EMBL" id="CP036273">
    <property type="protein sequence ID" value="QDU21125.1"/>
    <property type="molecule type" value="Genomic_DNA"/>
</dbReference>
<feature type="transmembrane region" description="Helical" evidence="7">
    <location>
        <begin position="152"/>
        <end position="174"/>
    </location>
</feature>
<dbReference type="Proteomes" id="UP000319576">
    <property type="component" value="Chromosome"/>
</dbReference>
<keyword evidence="9" id="KW-1185">Reference proteome</keyword>
<dbReference type="PANTHER" id="PTHR30477">
    <property type="entry name" value="ABC-TRANSPORTER METAL-BINDING PROTEIN"/>
    <property type="match status" value="1"/>
</dbReference>
<feature type="transmembrane region" description="Helical" evidence="7">
    <location>
        <begin position="83"/>
        <end position="104"/>
    </location>
</feature>
<accession>A0A517XUF2</accession>
<evidence type="ECO:0000256" key="5">
    <source>
        <dbReference type="ARBA" id="ARBA00023136"/>
    </source>
</evidence>
<comment type="subcellular location">
    <subcellularLocation>
        <location evidence="6">Cell membrane</location>
        <topology evidence="6">Multi-pass membrane protein</topology>
    </subcellularLocation>
    <subcellularLocation>
        <location evidence="1">Membrane</location>
        <topology evidence="1">Multi-pass membrane protein</topology>
    </subcellularLocation>
</comment>
<feature type="transmembrane region" description="Helical" evidence="7">
    <location>
        <begin position="245"/>
        <end position="263"/>
    </location>
</feature>
<evidence type="ECO:0000256" key="1">
    <source>
        <dbReference type="ARBA" id="ARBA00004141"/>
    </source>
</evidence>
<feature type="transmembrane region" description="Helical" evidence="7">
    <location>
        <begin position="283"/>
        <end position="300"/>
    </location>
</feature>
<feature type="transmembrane region" description="Helical" evidence="7">
    <location>
        <begin position="195"/>
        <end position="212"/>
    </location>
</feature>
<keyword evidence="4 7" id="KW-1133">Transmembrane helix</keyword>
<evidence type="ECO:0000256" key="7">
    <source>
        <dbReference type="SAM" id="Phobius"/>
    </source>
</evidence>
<dbReference type="GO" id="GO:0055085">
    <property type="term" value="P:transmembrane transport"/>
    <property type="evidence" value="ECO:0007669"/>
    <property type="project" value="InterPro"/>
</dbReference>
<name>A0A517XUF2_9BACT</name>
<dbReference type="InterPro" id="IPR001626">
    <property type="entry name" value="ABC_TroCD"/>
</dbReference>
<dbReference type="RefSeq" id="WP_145239836.1">
    <property type="nucleotide sequence ID" value="NZ_CP036273.1"/>
</dbReference>
<feature type="transmembrane region" description="Helical" evidence="7">
    <location>
        <begin position="26"/>
        <end position="45"/>
    </location>
</feature>
<dbReference type="SUPFAM" id="SSF81345">
    <property type="entry name" value="ABC transporter involved in vitamin B12 uptake, BtuC"/>
    <property type="match status" value="1"/>
</dbReference>
<dbReference type="GO" id="GO:0043190">
    <property type="term" value="C:ATP-binding cassette (ABC) transporter complex"/>
    <property type="evidence" value="ECO:0007669"/>
    <property type="project" value="InterPro"/>
</dbReference>
<keyword evidence="6" id="KW-0813">Transport</keyword>
<dbReference type="Gene3D" id="1.10.3470.10">
    <property type="entry name" value="ABC transporter involved in vitamin B12 uptake, BtuC"/>
    <property type="match status" value="1"/>
</dbReference>
<dbReference type="KEGG" id="uli:ETAA1_30900"/>
<evidence type="ECO:0000313" key="9">
    <source>
        <dbReference type="Proteomes" id="UP000319576"/>
    </source>
</evidence>
<reference evidence="8 9" key="1">
    <citation type="submission" date="2019-02" db="EMBL/GenBank/DDBJ databases">
        <title>Deep-cultivation of Planctomycetes and their phenomic and genomic characterization uncovers novel biology.</title>
        <authorList>
            <person name="Wiegand S."/>
            <person name="Jogler M."/>
            <person name="Boedeker C."/>
            <person name="Pinto D."/>
            <person name="Vollmers J."/>
            <person name="Rivas-Marin E."/>
            <person name="Kohn T."/>
            <person name="Peeters S.H."/>
            <person name="Heuer A."/>
            <person name="Rast P."/>
            <person name="Oberbeckmann S."/>
            <person name="Bunk B."/>
            <person name="Jeske O."/>
            <person name="Meyerdierks A."/>
            <person name="Storesund J.E."/>
            <person name="Kallscheuer N."/>
            <person name="Luecker S."/>
            <person name="Lage O.M."/>
            <person name="Pohl T."/>
            <person name="Merkel B.J."/>
            <person name="Hornburger P."/>
            <person name="Mueller R.-W."/>
            <person name="Bruemmer F."/>
            <person name="Labrenz M."/>
            <person name="Spormann A.M."/>
            <person name="Op den Camp H."/>
            <person name="Overmann J."/>
            <person name="Amann R."/>
            <person name="Jetten M.S.M."/>
            <person name="Mascher T."/>
            <person name="Medema M.H."/>
            <person name="Devos D.P."/>
            <person name="Kaster A.-K."/>
            <person name="Ovreas L."/>
            <person name="Rohde M."/>
            <person name="Galperin M.Y."/>
            <person name="Jogler C."/>
        </authorList>
    </citation>
    <scope>NUCLEOTIDE SEQUENCE [LARGE SCALE GENOMIC DNA]</scope>
    <source>
        <strain evidence="8 9">ETA_A1</strain>
    </source>
</reference>
<keyword evidence="3 6" id="KW-0812">Transmembrane</keyword>
<evidence type="ECO:0000256" key="2">
    <source>
        <dbReference type="ARBA" id="ARBA00008034"/>
    </source>
</evidence>
<keyword evidence="5 7" id="KW-0472">Membrane</keyword>
<evidence type="ECO:0000256" key="3">
    <source>
        <dbReference type="ARBA" id="ARBA00022692"/>
    </source>
</evidence>
<organism evidence="8 9">
    <name type="scientific">Urbifossiella limnaea</name>
    <dbReference type="NCBI Taxonomy" id="2528023"/>
    <lineage>
        <taxon>Bacteria</taxon>
        <taxon>Pseudomonadati</taxon>
        <taxon>Planctomycetota</taxon>
        <taxon>Planctomycetia</taxon>
        <taxon>Gemmatales</taxon>
        <taxon>Gemmataceae</taxon>
        <taxon>Urbifossiella</taxon>
    </lineage>
</organism>
<dbReference type="Pfam" id="PF00950">
    <property type="entry name" value="ABC-3"/>
    <property type="match status" value="1"/>
</dbReference>
<dbReference type="GO" id="GO:0010043">
    <property type="term" value="P:response to zinc ion"/>
    <property type="evidence" value="ECO:0007669"/>
    <property type="project" value="TreeGrafter"/>
</dbReference>
<evidence type="ECO:0000313" key="8">
    <source>
        <dbReference type="EMBL" id="QDU21125.1"/>
    </source>
</evidence>
<dbReference type="OrthoDB" id="9778117at2"/>
<feature type="transmembrane region" description="Helical" evidence="7">
    <location>
        <begin position="111"/>
        <end position="132"/>
    </location>
</feature>
<feature type="transmembrane region" description="Helical" evidence="7">
    <location>
        <begin position="57"/>
        <end position="77"/>
    </location>
</feature>
<sequence>MPAAWMADLIAAAADALGTELFIVKGVLAILLVCLLCGTVGALVVGNRMAFFSDAMAHSAFAGVALGSLTAIAAGAGRDPDTMGWLVPLVMVLFGAAVGAAIVYIRERTSLAADTVIGVFFALSIGFGAMLFRVLQEKSTFNPEAFLFGSLLFVPEADLVYLMVLVVVVGVLFARRYNDLVFASFSPSLARTRRISLRVNNYLFIVLLALVVNLSIKAVGALLINALLVVPAAAAANVSRNLRQLFWLTLAVCVGSGLLGFYLSTAVTVPIGGGVKFGPSGTIVVVSVGCFFLSVLAGGLKNRPLRPA</sequence>
<proteinExistence type="inferred from homology"/>
<dbReference type="AlphaFoldDB" id="A0A517XUF2"/>
<protein>
    <submittedName>
        <fullName evidence="8">High-affinity zinc uptake system membrane protein ZnuB</fullName>
    </submittedName>
</protein>
<dbReference type="InterPro" id="IPR037294">
    <property type="entry name" value="ABC_BtuC-like"/>
</dbReference>
<evidence type="ECO:0000256" key="6">
    <source>
        <dbReference type="RuleBase" id="RU003943"/>
    </source>
</evidence>
<dbReference type="PANTHER" id="PTHR30477:SF18">
    <property type="entry name" value="METAL TRANSPORT SYSTEM MEMBRANE PROTEIN CT_417-RELATED"/>
    <property type="match status" value="1"/>
</dbReference>
<gene>
    <name evidence="8" type="primary">znuB_2</name>
    <name evidence="8" type="ORF">ETAA1_30900</name>
</gene>
<comment type="similarity">
    <text evidence="2 6">Belongs to the ABC-3 integral membrane protein family.</text>
</comment>